<accession>A0ABX1JTV3</accession>
<dbReference type="Gene3D" id="3.40.50.1820">
    <property type="entry name" value="alpha/beta hydrolase"/>
    <property type="match status" value="1"/>
</dbReference>
<keyword evidence="2" id="KW-1185">Reference proteome</keyword>
<feature type="non-terminal residue" evidence="1">
    <location>
        <position position="108"/>
    </location>
</feature>
<name>A0ABX1JTV3_9MICC</name>
<feature type="non-terminal residue" evidence="1">
    <location>
        <position position="1"/>
    </location>
</feature>
<proteinExistence type="predicted"/>
<sequence>PVYFILHGIRASAYDNWIRDLTDTLQSGQEQIPPEKRLPKVVRLDYGFFSAVQFAIRGTRRANIHEFLDSYLAAVLTHQPDGFSFIGHSNGTYMMANVMEEVHAVRFR</sequence>
<comment type="caution">
    <text evidence="1">The sequence shown here is derived from an EMBL/GenBank/DDBJ whole genome shotgun (WGS) entry which is preliminary data.</text>
</comment>
<evidence type="ECO:0000313" key="2">
    <source>
        <dbReference type="Proteomes" id="UP000523795"/>
    </source>
</evidence>
<evidence type="ECO:0008006" key="3">
    <source>
        <dbReference type="Google" id="ProtNLM"/>
    </source>
</evidence>
<dbReference type="Proteomes" id="UP000523795">
    <property type="component" value="Unassembled WGS sequence"/>
</dbReference>
<dbReference type="EMBL" id="JAAZSR010000710">
    <property type="protein sequence ID" value="NKX52747.1"/>
    <property type="molecule type" value="Genomic_DNA"/>
</dbReference>
<protein>
    <recommendedName>
        <fullName evidence="3">Alpha/beta hydrolase</fullName>
    </recommendedName>
</protein>
<organism evidence="1 2">
    <name type="scientific">Arthrobacter deserti</name>
    <dbReference type="NCBI Taxonomy" id="1742687"/>
    <lineage>
        <taxon>Bacteria</taxon>
        <taxon>Bacillati</taxon>
        <taxon>Actinomycetota</taxon>
        <taxon>Actinomycetes</taxon>
        <taxon>Micrococcales</taxon>
        <taxon>Micrococcaceae</taxon>
        <taxon>Arthrobacter</taxon>
    </lineage>
</organism>
<dbReference type="SUPFAM" id="SSF53474">
    <property type="entry name" value="alpha/beta-Hydrolases"/>
    <property type="match status" value="1"/>
</dbReference>
<reference evidence="1 2" key="1">
    <citation type="submission" date="2020-04" db="EMBL/GenBank/DDBJ databases">
        <authorList>
            <person name="Liu S."/>
        </authorList>
    </citation>
    <scope>NUCLEOTIDE SEQUENCE [LARGE SCALE GENOMIC DNA]</scope>
    <source>
        <strain evidence="1 2">CGMCC 1.15091</strain>
    </source>
</reference>
<dbReference type="InterPro" id="IPR029058">
    <property type="entry name" value="AB_hydrolase_fold"/>
</dbReference>
<evidence type="ECO:0000313" key="1">
    <source>
        <dbReference type="EMBL" id="NKX52747.1"/>
    </source>
</evidence>
<gene>
    <name evidence="1" type="ORF">HER39_19655</name>
</gene>